<name>A0A1S5QY18_9NEOP</name>
<keyword evidence="10 12" id="KW-0496">Mitochondrion</keyword>
<dbReference type="Pfam" id="PF00895">
    <property type="entry name" value="ATP-synt_8"/>
    <property type="match status" value="1"/>
</dbReference>
<keyword evidence="11 13" id="KW-0472">Membrane</keyword>
<evidence type="ECO:0000313" key="14">
    <source>
        <dbReference type="EMBL" id="AMW67804.1"/>
    </source>
</evidence>
<evidence type="ECO:0000256" key="8">
    <source>
        <dbReference type="ARBA" id="ARBA00022989"/>
    </source>
</evidence>
<dbReference type="GO" id="GO:0031966">
    <property type="term" value="C:mitochondrial membrane"/>
    <property type="evidence" value="ECO:0007669"/>
    <property type="project" value="UniProtKB-SubCell"/>
</dbReference>
<accession>A0A1S5QY18</accession>
<keyword evidence="8 13" id="KW-1133">Transmembrane helix</keyword>
<keyword evidence="6 12" id="KW-0812">Transmembrane</keyword>
<organism evidence="14">
    <name type="scientific">Sisyra nigra</name>
    <dbReference type="NCBI Taxonomy" id="279440"/>
    <lineage>
        <taxon>Eukaryota</taxon>
        <taxon>Metazoa</taxon>
        <taxon>Ecdysozoa</taxon>
        <taxon>Arthropoda</taxon>
        <taxon>Hexapoda</taxon>
        <taxon>Insecta</taxon>
        <taxon>Pterygota</taxon>
        <taxon>Neoptera</taxon>
        <taxon>Endopterygota</taxon>
        <taxon>Neuroptera</taxon>
        <taxon>Hemerobiiformia</taxon>
        <taxon>Sisyridae</taxon>
        <taxon>Sisyra</taxon>
    </lineage>
</organism>
<evidence type="ECO:0000256" key="3">
    <source>
        <dbReference type="ARBA" id="ARBA00011291"/>
    </source>
</evidence>
<keyword evidence="9 12" id="KW-0406">Ion transport</keyword>
<evidence type="ECO:0000256" key="9">
    <source>
        <dbReference type="ARBA" id="ARBA00023065"/>
    </source>
</evidence>
<evidence type="ECO:0000256" key="2">
    <source>
        <dbReference type="ARBA" id="ARBA00008892"/>
    </source>
</evidence>
<dbReference type="InterPro" id="IPR001421">
    <property type="entry name" value="ATP8_metazoa"/>
</dbReference>
<geneLocation type="mitochondrion" evidence="14"/>
<evidence type="ECO:0000256" key="11">
    <source>
        <dbReference type="ARBA" id="ARBA00023136"/>
    </source>
</evidence>
<keyword evidence="4 12" id="KW-0813">Transport</keyword>
<evidence type="ECO:0000256" key="4">
    <source>
        <dbReference type="ARBA" id="ARBA00022448"/>
    </source>
</evidence>
<dbReference type="GO" id="GO:0015986">
    <property type="term" value="P:proton motive force-driven ATP synthesis"/>
    <property type="evidence" value="ECO:0007669"/>
    <property type="project" value="InterPro"/>
</dbReference>
<protein>
    <recommendedName>
        <fullName evidence="12">ATP synthase complex subunit 8</fullName>
    </recommendedName>
</protein>
<sequence length="52" mass="6388">MPQMAPISWFTLFLYFTMIMILFSIMNYYTFYFNLPSKKTETLNSLSLSWKW</sequence>
<dbReference type="EMBL" id="KT425070">
    <property type="protein sequence ID" value="AMW67804.1"/>
    <property type="molecule type" value="Genomic_DNA"/>
</dbReference>
<keyword evidence="7 12" id="KW-0375">Hydrogen ion transport</keyword>
<evidence type="ECO:0000256" key="10">
    <source>
        <dbReference type="ARBA" id="ARBA00023128"/>
    </source>
</evidence>
<dbReference type="GO" id="GO:0045259">
    <property type="term" value="C:proton-transporting ATP synthase complex"/>
    <property type="evidence" value="ECO:0007669"/>
    <property type="project" value="UniProtKB-KW"/>
</dbReference>
<dbReference type="GO" id="GO:0015078">
    <property type="term" value="F:proton transmembrane transporter activity"/>
    <property type="evidence" value="ECO:0007669"/>
    <property type="project" value="InterPro"/>
</dbReference>
<evidence type="ECO:0000256" key="13">
    <source>
        <dbReference type="SAM" id="Phobius"/>
    </source>
</evidence>
<evidence type="ECO:0000256" key="12">
    <source>
        <dbReference type="RuleBase" id="RU003661"/>
    </source>
</evidence>
<evidence type="ECO:0000256" key="6">
    <source>
        <dbReference type="ARBA" id="ARBA00022692"/>
    </source>
</evidence>
<comment type="subunit">
    <text evidence="3">F-type ATPases have 2 components, CF(1) - the catalytic core - and CF(0) - the membrane proton channel.</text>
</comment>
<keyword evidence="5 12" id="KW-0138">CF(0)</keyword>
<gene>
    <name evidence="14" type="primary">ATP8</name>
</gene>
<evidence type="ECO:0000256" key="5">
    <source>
        <dbReference type="ARBA" id="ARBA00022547"/>
    </source>
</evidence>
<evidence type="ECO:0000256" key="7">
    <source>
        <dbReference type="ARBA" id="ARBA00022781"/>
    </source>
</evidence>
<proteinExistence type="inferred from homology"/>
<dbReference type="AlphaFoldDB" id="A0A1S5QY18"/>
<comment type="similarity">
    <text evidence="2 12">Belongs to the ATPase protein 8 family.</text>
</comment>
<comment type="subcellular location">
    <subcellularLocation>
        <location evidence="1 12">Mitochondrion membrane</location>
        <topology evidence="1 12">Single-pass membrane protein</topology>
    </subcellularLocation>
</comment>
<feature type="transmembrane region" description="Helical" evidence="13">
    <location>
        <begin position="6"/>
        <end position="29"/>
    </location>
</feature>
<reference evidence="14" key="1">
    <citation type="submission" date="2015-08" db="EMBL/GenBank/DDBJ databases">
        <title>Mitochondrial genomes and implications for higher phylogeny of Neuroptera (Insecta: Neuropteroidea).</title>
        <authorList>
            <person name="Wang Y."/>
            <person name="Liu X."/>
            <person name="Winterton S.L."/>
            <person name="Yang D."/>
        </authorList>
    </citation>
    <scope>NUCLEOTIDE SEQUENCE</scope>
</reference>
<evidence type="ECO:0000256" key="1">
    <source>
        <dbReference type="ARBA" id="ARBA00004304"/>
    </source>
</evidence>